<organism evidence="1 2">
    <name type="scientific">Brachionus plicatilis</name>
    <name type="common">Marine rotifer</name>
    <name type="synonym">Brachionus muelleri</name>
    <dbReference type="NCBI Taxonomy" id="10195"/>
    <lineage>
        <taxon>Eukaryota</taxon>
        <taxon>Metazoa</taxon>
        <taxon>Spiralia</taxon>
        <taxon>Gnathifera</taxon>
        <taxon>Rotifera</taxon>
        <taxon>Eurotatoria</taxon>
        <taxon>Monogononta</taxon>
        <taxon>Pseudotrocha</taxon>
        <taxon>Ploima</taxon>
        <taxon>Brachionidae</taxon>
        <taxon>Brachionus</taxon>
    </lineage>
</organism>
<proteinExistence type="predicted"/>
<dbReference type="AlphaFoldDB" id="A0A3M7PPH3"/>
<gene>
    <name evidence="1" type="ORF">BpHYR1_016776</name>
</gene>
<dbReference type="Proteomes" id="UP000276133">
    <property type="component" value="Unassembled WGS sequence"/>
</dbReference>
<evidence type="ECO:0000313" key="1">
    <source>
        <dbReference type="EMBL" id="RNA00655.1"/>
    </source>
</evidence>
<sequence>MHLVLQRYFYDFFSLIVMESSILCLYDFHTNHSIILQTSTVGETKNKSLTIRTKFGLYKTICLDIRQFLISLCIKLGGSYLNKTPAWLKFQIQIWLSTANV</sequence>
<keyword evidence="2" id="KW-1185">Reference proteome</keyword>
<name>A0A3M7PPH3_BRAPC</name>
<evidence type="ECO:0000313" key="2">
    <source>
        <dbReference type="Proteomes" id="UP000276133"/>
    </source>
</evidence>
<protein>
    <submittedName>
        <fullName evidence="1">Uncharacterized protein</fullName>
    </submittedName>
</protein>
<reference evidence="1 2" key="1">
    <citation type="journal article" date="2018" name="Sci. Rep.">
        <title>Genomic signatures of local adaptation to the degree of environmental predictability in rotifers.</title>
        <authorList>
            <person name="Franch-Gras L."/>
            <person name="Hahn C."/>
            <person name="Garcia-Roger E.M."/>
            <person name="Carmona M.J."/>
            <person name="Serra M."/>
            <person name="Gomez A."/>
        </authorList>
    </citation>
    <scope>NUCLEOTIDE SEQUENCE [LARGE SCALE GENOMIC DNA]</scope>
    <source>
        <strain evidence="1">HYR1</strain>
    </source>
</reference>
<comment type="caution">
    <text evidence="1">The sequence shown here is derived from an EMBL/GenBank/DDBJ whole genome shotgun (WGS) entry which is preliminary data.</text>
</comment>
<accession>A0A3M7PPH3</accession>
<dbReference type="EMBL" id="REGN01009657">
    <property type="protein sequence ID" value="RNA00655.1"/>
    <property type="molecule type" value="Genomic_DNA"/>
</dbReference>